<dbReference type="GO" id="GO:0016020">
    <property type="term" value="C:membrane"/>
    <property type="evidence" value="ECO:0007669"/>
    <property type="project" value="UniProtKB-SubCell"/>
</dbReference>
<keyword evidence="6 8" id="KW-0472">Membrane</keyword>
<feature type="compositionally biased region" description="Basic and acidic residues" evidence="7">
    <location>
        <begin position="1"/>
        <end position="11"/>
    </location>
</feature>
<evidence type="ECO:0000256" key="1">
    <source>
        <dbReference type="ARBA" id="ARBA00004370"/>
    </source>
</evidence>
<dbReference type="AlphaFoldDB" id="A0A9Q0QUZ3"/>
<dbReference type="EMBL" id="JAMYWD010000004">
    <property type="protein sequence ID" value="KAJ4972913.1"/>
    <property type="molecule type" value="Genomic_DNA"/>
</dbReference>
<keyword evidence="4" id="KW-0029">Amino-acid transport</keyword>
<dbReference type="InterPro" id="IPR013057">
    <property type="entry name" value="AA_transpt_TM"/>
</dbReference>
<evidence type="ECO:0000256" key="5">
    <source>
        <dbReference type="ARBA" id="ARBA00022989"/>
    </source>
</evidence>
<dbReference type="Pfam" id="PF01490">
    <property type="entry name" value="Aa_trans"/>
    <property type="match status" value="1"/>
</dbReference>
<comment type="subcellular location">
    <subcellularLocation>
        <location evidence="1">Membrane</location>
    </subcellularLocation>
</comment>
<feature type="transmembrane region" description="Helical" evidence="8">
    <location>
        <begin position="136"/>
        <end position="160"/>
    </location>
</feature>
<gene>
    <name evidence="10" type="ORF">NE237_006087</name>
</gene>
<evidence type="ECO:0000313" key="11">
    <source>
        <dbReference type="Proteomes" id="UP001141806"/>
    </source>
</evidence>
<evidence type="ECO:0000256" key="7">
    <source>
        <dbReference type="SAM" id="MobiDB-lite"/>
    </source>
</evidence>
<organism evidence="10 11">
    <name type="scientific">Protea cynaroides</name>
    <dbReference type="NCBI Taxonomy" id="273540"/>
    <lineage>
        <taxon>Eukaryota</taxon>
        <taxon>Viridiplantae</taxon>
        <taxon>Streptophyta</taxon>
        <taxon>Embryophyta</taxon>
        <taxon>Tracheophyta</taxon>
        <taxon>Spermatophyta</taxon>
        <taxon>Magnoliopsida</taxon>
        <taxon>Proteales</taxon>
        <taxon>Proteaceae</taxon>
        <taxon>Protea</taxon>
    </lineage>
</organism>
<dbReference type="Proteomes" id="UP001141806">
    <property type="component" value="Unassembled WGS sequence"/>
</dbReference>
<feature type="region of interest" description="Disordered" evidence="7">
    <location>
        <begin position="388"/>
        <end position="416"/>
    </location>
</feature>
<proteinExistence type="predicted"/>
<reference evidence="10" key="1">
    <citation type="journal article" date="2023" name="Plant J.">
        <title>The genome of the king protea, Protea cynaroides.</title>
        <authorList>
            <person name="Chang J."/>
            <person name="Duong T.A."/>
            <person name="Schoeman C."/>
            <person name="Ma X."/>
            <person name="Roodt D."/>
            <person name="Barker N."/>
            <person name="Li Z."/>
            <person name="Van de Peer Y."/>
            <person name="Mizrachi E."/>
        </authorList>
    </citation>
    <scope>NUCLEOTIDE SEQUENCE</scope>
    <source>
        <tissue evidence="10">Young leaves</tissue>
    </source>
</reference>
<keyword evidence="2" id="KW-0813">Transport</keyword>
<keyword evidence="11" id="KW-1185">Reference proteome</keyword>
<feature type="transmembrane region" description="Helical" evidence="8">
    <location>
        <begin position="172"/>
        <end position="191"/>
    </location>
</feature>
<feature type="domain" description="Amino acid transporter transmembrane" evidence="9">
    <location>
        <begin position="30"/>
        <end position="369"/>
    </location>
</feature>
<protein>
    <recommendedName>
        <fullName evidence="9">Amino acid transporter transmembrane domain-containing protein</fullName>
    </recommendedName>
</protein>
<evidence type="ECO:0000256" key="8">
    <source>
        <dbReference type="SAM" id="Phobius"/>
    </source>
</evidence>
<evidence type="ECO:0000256" key="3">
    <source>
        <dbReference type="ARBA" id="ARBA00022692"/>
    </source>
</evidence>
<evidence type="ECO:0000256" key="6">
    <source>
        <dbReference type="ARBA" id="ARBA00023136"/>
    </source>
</evidence>
<accession>A0A9Q0QUZ3</accession>
<sequence>METETYKKETMESQSHVPEQTQKGATFLRTCFNGINALSGLLLRRCMDAHPRVKTYPDIGEVAFGYKGKALISTFMYLELYLIATEFLILEGDNLEKLFPNMSYQVAGLKIGGKQGFVLFAALAILPTTWLRNLGVLAYVSAGGVVASVVVVASVAWAGAVDGVGFHEKGKLLSLAGLPTAISLYAFSYSGHAVFPDICTSMKDKTQFPKVLAICFTLCTLNYGTMAVLGYLMYGGGVQSQVTLNLPLGKFSSKLAIYTTLVNPFTKYAIMTNPISTAIEDWGPFRNSRPMSLLIRTVLLISNVVVALSIPFFGYLMAFIGAFLSVVVSILLPCICYLKIFKGSRSFGSELVIICGILLLGVTVAVLGSRASISNHVGPTSTSYWSTSRPDISHKHSNRTCGPISPSLQVEDSKLSTNREQDHHGDLAWLNLSKSHLSKRTNEIIKLDRTRGVCLKSHNKN</sequence>
<dbReference type="OrthoDB" id="655540at2759"/>
<evidence type="ECO:0000313" key="10">
    <source>
        <dbReference type="EMBL" id="KAJ4972913.1"/>
    </source>
</evidence>
<keyword evidence="5 8" id="KW-1133">Transmembrane helix</keyword>
<evidence type="ECO:0000259" key="9">
    <source>
        <dbReference type="Pfam" id="PF01490"/>
    </source>
</evidence>
<feature type="transmembrane region" description="Helical" evidence="8">
    <location>
        <begin position="350"/>
        <end position="368"/>
    </location>
</feature>
<evidence type="ECO:0000256" key="4">
    <source>
        <dbReference type="ARBA" id="ARBA00022970"/>
    </source>
</evidence>
<dbReference type="PANTHER" id="PTHR48017">
    <property type="entry name" value="OS05G0424000 PROTEIN-RELATED"/>
    <property type="match status" value="1"/>
</dbReference>
<dbReference type="GO" id="GO:0006865">
    <property type="term" value="P:amino acid transport"/>
    <property type="evidence" value="ECO:0007669"/>
    <property type="project" value="UniProtKB-KW"/>
</dbReference>
<feature type="transmembrane region" description="Helical" evidence="8">
    <location>
        <begin position="211"/>
        <end position="234"/>
    </location>
</feature>
<feature type="transmembrane region" description="Helical" evidence="8">
    <location>
        <begin position="319"/>
        <end position="338"/>
    </location>
</feature>
<keyword evidence="3 8" id="KW-0812">Transmembrane</keyword>
<comment type="caution">
    <text evidence="10">The sequence shown here is derived from an EMBL/GenBank/DDBJ whole genome shotgun (WGS) entry which is preliminary data.</text>
</comment>
<feature type="transmembrane region" description="Helical" evidence="8">
    <location>
        <begin position="70"/>
        <end position="90"/>
    </location>
</feature>
<evidence type="ECO:0000256" key="2">
    <source>
        <dbReference type="ARBA" id="ARBA00022448"/>
    </source>
</evidence>
<feature type="transmembrane region" description="Helical" evidence="8">
    <location>
        <begin position="293"/>
        <end position="313"/>
    </location>
</feature>
<name>A0A9Q0QUZ3_9MAGN</name>
<feature type="region of interest" description="Disordered" evidence="7">
    <location>
        <begin position="1"/>
        <end position="20"/>
    </location>
</feature>
<feature type="transmembrane region" description="Helical" evidence="8">
    <location>
        <begin position="111"/>
        <end position="130"/>
    </location>
</feature>